<accession>X1R3H0</accession>
<evidence type="ECO:0000313" key="1">
    <source>
        <dbReference type="EMBL" id="GAI61616.1"/>
    </source>
</evidence>
<comment type="caution">
    <text evidence="1">The sequence shown here is derived from an EMBL/GenBank/DDBJ whole genome shotgun (WGS) entry which is preliminary data.</text>
</comment>
<reference evidence="1" key="1">
    <citation type="journal article" date="2014" name="Front. Microbiol.">
        <title>High frequency of phylogenetically diverse reductive dehalogenase-homologous genes in deep subseafloor sedimentary metagenomes.</title>
        <authorList>
            <person name="Kawai M."/>
            <person name="Futagami T."/>
            <person name="Toyoda A."/>
            <person name="Takaki Y."/>
            <person name="Nishi S."/>
            <person name="Hori S."/>
            <person name="Arai W."/>
            <person name="Tsubouchi T."/>
            <person name="Morono Y."/>
            <person name="Uchiyama I."/>
            <person name="Ito T."/>
            <person name="Fujiyama A."/>
            <person name="Inagaki F."/>
            <person name="Takami H."/>
        </authorList>
    </citation>
    <scope>NUCLEOTIDE SEQUENCE</scope>
    <source>
        <strain evidence="1">Expedition CK06-06</strain>
    </source>
</reference>
<dbReference type="AlphaFoldDB" id="X1R3H0"/>
<dbReference type="EMBL" id="BARW01004297">
    <property type="protein sequence ID" value="GAI61616.1"/>
    <property type="molecule type" value="Genomic_DNA"/>
</dbReference>
<organism evidence="1">
    <name type="scientific">marine sediment metagenome</name>
    <dbReference type="NCBI Taxonomy" id="412755"/>
    <lineage>
        <taxon>unclassified sequences</taxon>
        <taxon>metagenomes</taxon>
        <taxon>ecological metagenomes</taxon>
    </lineage>
</organism>
<gene>
    <name evidence="1" type="ORF">S12H4_10178</name>
</gene>
<protein>
    <submittedName>
        <fullName evidence="1">Uncharacterized protein</fullName>
    </submittedName>
</protein>
<name>X1R3H0_9ZZZZ</name>
<proteinExistence type="predicted"/>
<sequence length="211" mass="23487">MKKMIETYYRILKHDPEGNLIKDSGLIPSRSYVIQFLEMLEGFFKGEDKTATDVLNAAELIVDENVSVRMLRVLAQAGDDSYGTVVGTNAGVTAVNNENYKLDTKILHSDTEEAEKLNYQAVTLVVPTANGGNVDFDITRTFLNETENPIGVKEIGIICRGGTGYEYFLLLRDVVTEESVLAGYTLTVIYTLRTTVEGHQWALLLLRRLTA</sequence>